<dbReference type="Proteomes" id="UP001151699">
    <property type="component" value="Chromosome B"/>
</dbReference>
<protein>
    <submittedName>
        <fullName evidence="2">Uncharacterized protein</fullName>
    </submittedName>
</protein>
<feature type="region of interest" description="Disordered" evidence="1">
    <location>
        <begin position="1"/>
        <end position="32"/>
    </location>
</feature>
<keyword evidence="3" id="KW-1185">Reference proteome</keyword>
<accession>A0A9Q0N7W2</accession>
<reference evidence="2" key="1">
    <citation type="submission" date="2022-07" db="EMBL/GenBank/DDBJ databases">
        <authorList>
            <person name="Trinca V."/>
            <person name="Uliana J.V.C."/>
            <person name="Torres T.T."/>
            <person name="Ward R.J."/>
            <person name="Monesi N."/>
        </authorList>
    </citation>
    <scope>NUCLEOTIDE SEQUENCE</scope>
    <source>
        <strain evidence="2">HSMRA1968</strain>
        <tissue evidence="2">Whole embryos</tissue>
    </source>
</reference>
<sequence length="91" mass="10374">MGGCSQILHGRRDNHKIRHSQMGGKRSQESPLRIDTAAVSQVHIMSSHSRNMHRLMQLNPNGTYGFRPFARTQVKSEDASTMMRNVNKIKE</sequence>
<gene>
    <name evidence="2" type="ORF">Bhyg_09590</name>
</gene>
<evidence type="ECO:0000313" key="2">
    <source>
        <dbReference type="EMBL" id="KAJ6644621.1"/>
    </source>
</evidence>
<evidence type="ECO:0000256" key="1">
    <source>
        <dbReference type="SAM" id="MobiDB-lite"/>
    </source>
</evidence>
<dbReference type="EMBL" id="WJQU01000002">
    <property type="protein sequence ID" value="KAJ6644621.1"/>
    <property type="molecule type" value="Genomic_DNA"/>
</dbReference>
<organism evidence="2 3">
    <name type="scientific">Pseudolycoriella hygida</name>
    <dbReference type="NCBI Taxonomy" id="35572"/>
    <lineage>
        <taxon>Eukaryota</taxon>
        <taxon>Metazoa</taxon>
        <taxon>Ecdysozoa</taxon>
        <taxon>Arthropoda</taxon>
        <taxon>Hexapoda</taxon>
        <taxon>Insecta</taxon>
        <taxon>Pterygota</taxon>
        <taxon>Neoptera</taxon>
        <taxon>Endopterygota</taxon>
        <taxon>Diptera</taxon>
        <taxon>Nematocera</taxon>
        <taxon>Sciaroidea</taxon>
        <taxon>Sciaridae</taxon>
        <taxon>Pseudolycoriella</taxon>
    </lineage>
</organism>
<name>A0A9Q0N7W2_9DIPT</name>
<dbReference type="AlphaFoldDB" id="A0A9Q0N7W2"/>
<evidence type="ECO:0000313" key="3">
    <source>
        <dbReference type="Proteomes" id="UP001151699"/>
    </source>
</evidence>
<comment type="caution">
    <text evidence="2">The sequence shown here is derived from an EMBL/GenBank/DDBJ whole genome shotgun (WGS) entry which is preliminary data.</text>
</comment>
<proteinExistence type="predicted"/>